<dbReference type="CDD" id="cd06578">
    <property type="entry name" value="HemD"/>
    <property type="match status" value="1"/>
</dbReference>
<dbReference type="Gene3D" id="3.40.50.10090">
    <property type="match status" value="2"/>
</dbReference>
<dbReference type="EMBL" id="QPIE01000003">
    <property type="protein sequence ID" value="RCU43470.1"/>
    <property type="molecule type" value="Genomic_DNA"/>
</dbReference>
<reference evidence="2 3" key="1">
    <citation type="submission" date="2018-07" db="EMBL/GenBank/DDBJ databases">
        <title>Chryseobacterium lacus sp. nov., isolated from lake water.</title>
        <authorList>
            <person name="Li C.-M."/>
        </authorList>
    </citation>
    <scope>NUCLEOTIDE SEQUENCE [LARGE SCALE GENOMIC DNA]</scope>
    <source>
        <strain evidence="2 3">YLOS41</strain>
    </source>
</reference>
<name>A0A368MZY5_9FLAO</name>
<dbReference type="GO" id="GO:0004852">
    <property type="term" value="F:uroporphyrinogen-III synthase activity"/>
    <property type="evidence" value="ECO:0007669"/>
    <property type="project" value="InterPro"/>
</dbReference>
<dbReference type="PANTHER" id="PTHR12390:SF0">
    <property type="entry name" value="UROPORPHYRINOGEN-III SYNTHASE"/>
    <property type="match status" value="1"/>
</dbReference>
<dbReference type="InterPro" id="IPR003754">
    <property type="entry name" value="4pyrrol_synth_uPrphyn_synth"/>
</dbReference>
<dbReference type="Proteomes" id="UP000252172">
    <property type="component" value="Unassembled WGS sequence"/>
</dbReference>
<dbReference type="Pfam" id="PF02602">
    <property type="entry name" value="HEM4"/>
    <property type="match status" value="1"/>
</dbReference>
<dbReference type="SUPFAM" id="SSF69618">
    <property type="entry name" value="HemD-like"/>
    <property type="match status" value="1"/>
</dbReference>
<dbReference type="PANTHER" id="PTHR12390">
    <property type="entry name" value="UROPORPHYRINOGEN III SYNTHASE"/>
    <property type="match status" value="1"/>
</dbReference>
<dbReference type="AlphaFoldDB" id="A0A368MZY5"/>
<protein>
    <submittedName>
        <fullName evidence="2">Uroporphyrinogen-III synthase</fullName>
    </submittedName>
</protein>
<dbReference type="InterPro" id="IPR036108">
    <property type="entry name" value="4pyrrol_syn_uPrphyn_synt_sf"/>
</dbReference>
<dbReference type="GO" id="GO:0006780">
    <property type="term" value="P:uroporphyrinogen III biosynthetic process"/>
    <property type="evidence" value="ECO:0007669"/>
    <property type="project" value="InterPro"/>
</dbReference>
<gene>
    <name evidence="2" type="ORF">DQ356_04730</name>
</gene>
<organism evidence="2 3">
    <name type="scientific">Chryseobacterium lacus</name>
    <dbReference type="NCBI Taxonomy" id="2058346"/>
    <lineage>
        <taxon>Bacteria</taxon>
        <taxon>Pseudomonadati</taxon>
        <taxon>Bacteroidota</taxon>
        <taxon>Flavobacteriia</taxon>
        <taxon>Flavobacteriales</taxon>
        <taxon>Weeksellaceae</taxon>
        <taxon>Chryseobacterium group</taxon>
        <taxon>Chryseobacterium</taxon>
    </lineage>
</organism>
<sequence>MKVLFTKNNLDTEIISEKIGDHFSYDFVEVIEIKPLSVPHFDLKDSSLIFTSVNAVESFFQNGFLPNEDFTSKNFNKIYCVGQKTKKRIRDYGFGTFKVKKHARELCDFIIEHSGKERFLHFCGNLALDVLDKALPLQNISYRKICMYETTLLYPKIENNYDAVVFFSPSGVRSFIKHNSLESKKIFSIGLTTSEEIEKHTDSKIITSKEISLDDVLKLISKEAEKQNKN</sequence>
<comment type="caution">
    <text evidence="2">The sequence shown here is derived from an EMBL/GenBank/DDBJ whole genome shotgun (WGS) entry which is preliminary data.</text>
</comment>
<feature type="domain" description="Tetrapyrrole biosynthesis uroporphyrinogen III synthase" evidence="1">
    <location>
        <begin position="46"/>
        <end position="216"/>
    </location>
</feature>
<accession>A0A368MZY5</accession>
<dbReference type="RefSeq" id="WP_114303323.1">
    <property type="nucleotide sequence ID" value="NZ_QPIE01000003.1"/>
</dbReference>
<dbReference type="InterPro" id="IPR039793">
    <property type="entry name" value="UROS/Hem4"/>
</dbReference>
<evidence type="ECO:0000313" key="3">
    <source>
        <dbReference type="Proteomes" id="UP000252172"/>
    </source>
</evidence>
<dbReference type="GO" id="GO:0005829">
    <property type="term" value="C:cytosol"/>
    <property type="evidence" value="ECO:0007669"/>
    <property type="project" value="TreeGrafter"/>
</dbReference>
<keyword evidence="3" id="KW-1185">Reference proteome</keyword>
<dbReference type="OrthoDB" id="1523900at2"/>
<evidence type="ECO:0000259" key="1">
    <source>
        <dbReference type="Pfam" id="PF02602"/>
    </source>
</evidence>
<proteinExistence type="predicted"/>
<evidence type="ECO:0000313" key="2">
    <source>
        <dbReference type="EMBL" id="RCU43470.1"/>
    </source>
</evidence>